<dbReference type="EnsemblBacteria" id="CAD71729">
    <property type="protein sequence ID" value="CAD71729"/>
    <property type="gene ID" value="RB751"/>
</dbReference>
<dbReference type="AlphaFoldDB" id="Q7UYB5"/>
<keyword evidence="2" id="KW-1185">Reference proteome</keyword>
<gene>
    <name evidence="1" type="ordered locus">RB751</name>
</gene>
<sequence>MTMHVRNRPAELRRHMAGVGSRRFPDTLAPSFVVHAILNRSLQKVVRRMPTESGGFERITDASICRDWMPSNPPATWQITGPTVHSGQAFLMHCWQRSVETWPMLRGSTQCPSGTVGPKSGSPVADGRRLDAVLYRSQHCFTNPPRTSLNSQPWPDGHAVKRSTRDFFSNSLFPLSQDLTDDRFSTLLGRTLDARDRRFSCRCRGLDSVSRAKWIRSRQQRRIRSG</sequence>
<evidence type="ECO:0000313" key="1">
    <source>
        <dbReference type="EMBL" id="CAD71729.1"/>
    </source>
</evidence>
<proteinExistence type="predicted"/>
<dbReference type="Proteomes" id="UP000001025">
    <property type="component" value="Chromosome"/>
</dbReference>
<protein>
    <submittedName>
        <fullName evidence="1">Uncharacterized protein</fullName>
    </submittedName>
</protein>
<dbReference type="EMBL" id="BX294134">
    <property type="protein sequence ID" value="CAD71729.1"/>
    <property type="molecule type" value="Genomic_DNA"/>
</dbReference>
<organism evidence="1 2">
    <name type="scientific">Rhodopirellula baltica (strain DSM 10527 / NCIMB 13988 / SH1)</name>
    <dbReference type="NCBI Taxonomy" id="243090"/>
    <lineage>
        <taxon>Bacteria</taxon>
        <taxon>Pseudomonadati</taxon>
        <taxon>Planctomycetota</taxon>
        <taxon>Planctomycetia</taxon>
        <taxon>Pirellulales</taxon>
        <taxon>Pirellulaceae</taxon>
        <taxon>Rhodopirellula</taxon>
    </lineage>
</organism>
<dbReference type="HOGENOM" id="CLU_1223942_0_0_0"/>
<dbReference type="KEGG" id="rba:RB751"/>
<reference evidence="1 2" key="1">
    <citation type="journal article" date="2003" name="Proc. Natl. Acad. Sci. U.S.A.">
        <title>Complete genome sequence of the marine planctomycete Pirellula sp. strain 1.</title>
        <authorList>
            <person name="Gloeckner F.O."/>
            <person name="Kube M."/>
            <person name="Bauer M."/>
            <person name="Teeling H."/>
            <person name="Lombardot T."/>
            <person name="Ludwig W."/>
            <person name="Gade D."/>
            <person name="Beck A."/>
            <person name="Borzym K."/>
            <person name="Heitmann K."/>
            <person name="Rabus R."/>
            <person name="Schlesner H."/>
            <person name="Amann R."/>
            <person name="Reinhardt R."/>
        </authorList>
    </citation>
    <scope>NUCLEOTIDE SEQUENCE [LARGE SCALE GENOMIC DNA]</scope>
    <source>
        <strain evidence="2">DSM 10527 / NCIMB 13988 / SH1</strain>
    </source>
</reference>
<dbReference type="InParanoid" id="Q7UYB5"/>
<name>Q7UYB5_RHOBA</name>
<accession>Q7UYB5</accession>
<dbReference type="STRING" id="243090.RB751"/>
<evidence type="ECO:0000313" key="2">
    <source>
        <dbReference type="Proteomes" id="UP000001025"/>
    </source>
</evidence>